<reference evidence="2" key="1">
    <citation type="submission" date="2015-01" db="EMBL/GenBank/DDBJ databases">
        <authorList>
            <person name="Aksoy S."/>
            <person name="Warren W."/>
            <person name="Wilson R.K."/>
        </authorList>
    </citation>
    <scope>NUCLEOTIDE SEQUENCE [LARGE SCALE GENOMIC DNA]</scope>
    <source>
        <strain evidence="2">IAEA</strain>
    </source>
</reference>
<dbReference type="EMBL" id="JXJN01008768">
    <property type="status" value="NOT_ANNOTATED_CDS"/>
    <property type="molecule type" value="Genomic_DNA"/>
</dbReference>
<dbReference type="Proteomes" id="UP000092460">
    <property type="component" value="Unassembled WGS sequence"/>
</dbReference>
<dbReference type="VEuPathDB" id="VectorBase:GPPI019632"/>
<dbReference type="EnsemblMetazoa" id="GPPI019632-RA">
    <property type="protein sequence ID" value="GPPI019632-PA"/>
    <property type="gene ID" value="GPPI019632"/>
</dbReference>
<sequence>SVERRDSQEGRKNPKRYKRYKPFNGTVISYKWKENLIVRSRLLRKGEEQILDLVDYHVKLIVGLHSTNLKMKEIEIPDTM</sequence>
<dbReference type="AlphaFoldDB" id="A0A1B0B5L6"/>
<keyword evidence="2" id="KW-1185">Reference proteome</keyword>
<name>A0A1B0B5L6_9MUSC</name>
<organism evidence="1 2">
    <name type="scientific">Glossina palpalis gambiensis</name>
    <dbReference type="NCBI Taxonomy" id="67801"/>
    <lineage>
        <taxon>Eukaryota</taxon>
        <taxon>Metazoa</taxon>
        <taxon>Ecdysozoa</taxon>
        <taxon>Arthropoda</taxon>
        <taxon>Hexapoda</taxon>
        <taxon>Insecta</taxon>
        <taxon>Pterygota</taxon>
        <taxon>Neoptera</taxon>
        <taxon>Endopterygota</taxon>
        <taxon>Diptera</taxon>
        <taxon>Brachycera</taxon>
        <taxon>Muscomorpha</taxon>
        <taxon>Hippoboscoidea</taxon>
        <taxon>Glossinidae</taxon>
        <taxon>Glossina</taxon>
    </lineage>
</organism>
<protein>
    <submittedName>
        <fullName evidence="1">Uncharacterized protein</fullName>
    </submittedName>
</protein>
<evidence type="ECO:0000313" key="2">
    <source>
        <dbReference type="Proteomes" id="UP000092460"/>
    </source>
</evidence>
<accession>A0A1B0B5L6</accession>
<proteinExistence type="predicted"/>
<reference evidence="1" key="2">
    <citation type="submission" date="2020-05" db="UniProtKB">
        <authorList>
            <consortium name="EnsemblMetazoa"/>
        </authorList>
    </citation>
    <scope>IDENTIFICATION</scope>
    <source>
        <strain evidence="1">IAEA</strain>
    </source>
</reference>
<evidence type="ECO:0000313" key="1">
    <source>
        <dbReference type="EnsemblMetazoa" id="GPPI019632-PA"/>
    </source>
</evidence>